<feature type="domain" description="Transient receptor ion channel" evidence="6">
    <location>
        <begin position="170"/>
        <end position="230"/>
    </location>
</feature>
<evidence type="ECO:0000313" key="7">
    <source>
        <dbReference type="Proteomes" id="UP000046392"/>
    </source>
</evidence>
<feature type="transmembrane region" description="Helical" evidence="5">
    <location>
        <begin position="434"/>
        <end position="457"/>
    </location>
</feature>
<feature type="transmembrane region" description="Helical" evidence="5">
    <location>
        <begin position="637"/>
        <end position="654"/>
    </location>
</feature>
<feature type="transmembrane region" description="Helical" evidence="5">
    <location>
        <begin position="357"/>
        <end position="378"/>
    </location>
</feature>
<feature type="transmembrane region" description="Helical" evidence="5">
    <location>
        <begin position="478"/>
        <end position="501"/>
    </location>
</feature>
<evidence type="ECO:0000259" key="6">
    <source>
        <dbReference type="SMART" id="SM01420"/>
    </source>
</evidence>
<evidence type="ECO:0000256" key="2">
    <source>
        <dbReference type="ARBA" id="ARBA00022737"/>
    </source>
</evidence>
<evidence type="ECO:0000313" key="8">
    <source>
        <dbReference type="WBParaSite" id="SPAL_0001589300.1"/>
    </source>
</evidence>
<reference evidence="8" key="1">
    <citation type="submission" date="2017-02" db="UniProtKB">
        <authorList>
            <consortium name="WormBaseParasite"/>
        </authorList>
    </citation>
    <scope>IDENTIFICATION</scope>
</reference>
<keyword evidence="7" id="KW-1185">Reference proteome</keyword>
<dbReference type="GO" id="GO:0015279">
    <property type="term" value="F:store-operated calcium channel activity"/>
    <property type="evidence" value="ECO:0007669"/>
    <property type="project" value="TreeGrafter"/>
</dbReference>
<keyword evidence="1" id="KW-0813">Transport</keyword>
<keyword evidence="4" id="KW-0407">Ion channel</keyword>
<organism evidence="7 8">
    <name type="scientific">Strongyloides papillosus</name>
    <name type="common">Intestinal threadworm</name>
    <dbReference type="NCBI Taxonomy" id="174720"/>
    <lineage>
        <taxon>Eukaryota</taxon>
        <taxon>Metazoa</taxon>
        <taxon>Ecdysozoa</taxon>
        <taxon>Nematoda</taxon>
        <taxon>Chromadorea</taxon>
        <taxon>Rhabditida</taxon>
        <taxon>Tylenchina</taxon>
        <taxon>Panagrolaimomorpha</taxon>
        <taxon>Strongyloidoidea</taxon>
        <taxon>Strongyloididae</taxon>
        <taxon>Strongyloides</taxon>
    </lineage>
</organism>
<evidence type="ECO:0000256" key="5">
    <source>
        <dbReference type="SAM" id="Phobius"/>
    </source>
</evidence>
<dbReference type="STRING" id="174720.A0A0N5CDE7"/>
<dbReference type="PANTHER" id="PTHR10117">
    <property type="entry name" value="TRANSIENT RECEPTOR POTENTIAL CHANNEL"/>
    <property type="match status" value="1"/>
</dbReference>
<dbReference type="GO" id="GO:0005886">
    <property type="term" value="C:plasma membrane"/>
    <property type="evidence" value="ECO:0007669"/>
    <property type="project" value="TreeGrafter"/>
</dbReference>
<dbReference type="Pfam" id="PF08344">
    <property type="entry name" value="TRP_2"/>
    <property type="match status" value="1"/>
</dbReference>
<dbReference type="InterPro" id="IPR013555">
    <property type="entry name" value="TRP_dom"/>
</dbReference>
<keyword evidence="5" id="KW-1133">Transmembrane helix</keyword>
<evidence type="ECO:0000256" key="3">
    <source>
        <dbReference type="ARBA" id="ARBA00023065"/>
    </source>
</evidence>
<keyword evidence="5" id="KW-0472">Membrane</keyword>
<feature type="transmembrane region" description="Helical" evidence="5">
    <location>
        <begin position="318"/>
        <end position="337"/>
    </location>
</feature>
<evidence type="ECO:0000256" key="4">
    <source>
        <dbReference type="ARBA" id="ARBA00023303"/>
    </source>
</evidence>
<keyword evidence="3" id="KW-0406">Ion transport</keyword>
<feature type="transmembrane region" description="Helical" evidence="5">
    <location>
        <begin position="577"/>
        <end position="599"/>
    </location>
</feature>
<dbReference type="GO" id="GO:0034703">
    <property type="term" value="C:cation channel complex"/>
    <property type="evidence" value="ECO:0007669"/>
    <property type="project" value="TreeGrafter"/>
</dbReference>
<dbReference type="SMART" id="SM01420">
    <property type="entry name" value="TRP_2"/>
    <property type="match status" value="1"/>
</dbReference>
<dbReference type="InterPro" id="IPR002153">
    <property type="entry name" value="TRPC_channel"/>
</dbReference>
<name>A0A0N5CDE7_STREA</name>
<evidence type="ECO:0000256" key="1">
    <source>
        <dbReference type="ARBA" id="ARBA00022448"/>
    </source>
</evidence>
<dbReference type="PANTHER" id="PTHR10117:SF50">
    <property type="entry name" value="ANK_REP_REGION DOMAIN-CONTAINING PROTEIN"/>
    <property type="match status" value="1"/>
</dbReference>
<dbReference type="AlphaFoldDB" id="A0A0N5CDE7"/>
<dbReference type="WBParaSite" id="SPAL_0001589300.1">
    <property type="protein sequence ID" value="SPAL_0001589300.1"/>
    <property type="gene ID" value="SPAL_0001589300"/>
</dbReference>
<keyword evidence="2" id="KW-0677">Repeat</keyword>
<dbReference type="GO" id="GO:0051480">
    <property type="term" value="P:regulation of cytosolic calcium ion concentration"/>
    <property type="evidence" value="ECO:0007669"/>
    <property type="project" value="TreeGrafter"/>
</dbReference>
<accession>A0A0N5CDE7</accession>
<keyword evidence="5" id="KW-0812">Transmembrane</keyword>
<protein>
    <submittedName>
        <fullName evidence="8">TRP_2 domain-containing protein</fullName>
    </submittedName>
</protein>
<dbReference type="Proteomes" id="UP000046392">
    <property type="component" value="Unplaced"/>
</dbReference>
<proteinExistence type="predicted"/>
<sequence length="801" mass="92498">MISGQIGARVRIHPNQQKFPSKAAFRNRMSLSIDYGNDNANEDTDDYNSSSASDFYKSLKALCPDSDEFVDKCSTVFFHGSKTRRSLKEGIKECVLLGITYNQVSVVKCLMSILDLNYPEVGSNFTIEHSKFFPSYITPLFQACLVNNYRLVEIFLKLEHSLPEIHRLDCTCTDCTYEIYPSLVNAQRLDYYKAISSEAFLWYGTNDPLLSALKLIKELDKTASLDSANETTYLNLSSNVRKFIKKIFTATKTPGEVENLLSSVNGCDIAYIDSVFPVLSTYFEASLKEVFSDPNIVNVMQKKFVDSRTLFTRMINPYLYVTIDIFFYIIMLCMFDINFRGTPIQDEKFSRVPSGRFNINVIILFYIYGLGLLTRIYYKCWRLGFKVAMIKWWTWFDIAISQLYLVSAYHYFAVVSEVANDGIYQINRRHWDPYGSSILCELTFAVGSIILIWRSFYILMRFKFIGLIVVCVAKCAKVIIQYSLIAGIIIVAFNAGFQIIFRPYSYNKSFKNGNIEEGEVSQMSYYENMWSTQKMLYWAIYGYFAPWEMSIIVGEAGPSNLDPPSVNHLLTQNVGECVGAIFYGILILSLLNLIVSMLVRTAEQALNESADEFKYEDSIIKFDAFYLGTAVPPPYNILYFIISFISWVVIAIKYRGNSNLFDGTYNPETYKFRQKVAKQRYIKSGNSSSDEENEILEDYFNNMSQEKMNLVEIRNELTPKVHEMFVKLRKAYIQNRFSNNHDLNIKLLNSDDEVEKCLVRHLLYVFTLKALYQRIIFSSGELKFSSFVYKNKPLQHILNRK</sequence>
<dbReference type="GO" id="GO:0070679">
    <property type="term" value="F:inositol 1,4,5 trisphosphate binding"/>
    <property type="evidence" value="ECO:0007669"/>
    <property type="project" value="TreeGrafter"/>
</dbReference>
<feature type="transmembrane region" description="Helical" evidence="5">
    <location>
        <begin position="390"/>
        <end position="414"/>
    </location>
</feature>